<name>D5MJ91_METO1</name>
<evidence type="ECO:0000313" key="2">
    <source>
        <dbReference type="Proteomes" id="UP000006898"/>
    </source>
</evidence>
<dbReference type="STRING" id="671143.DAMO_0372"/>
<dbReference type="HOGENOM" id="CLU_2286338_0_0_0"/>
<proteinExistence type="predicted"/>
<organism evidence="1 2">
    <name type="scientific">Methylomirabilis oxygeniifera</name>
    <dbReference type="NCBI Taxonomy" id="671143"/>
    <lineage>
        <taxon>Bacteria</taxon>
        <taxon>Candidatus Methylomirabilota</taxon>
        <taxon>Candidatus Methylomirabilia</taxon>
        <taxon>Candidatus Methylomirabilales</taxon>
        <taxon>Candidatus Methylomirabilaceae</taxon>
        <taxon>Candidatus Methylomirabilis</taxon>
    </lineage>
</organism>
<accession>D5MJ91</accession>
<dbReference type="EMBL" id="FP565575">
    <property type="protein sequence ID" value="CBE67456.1"/>
    <property type="molecule type" value="Genomic_DNA"/>
</dbReference>
<dbReference type="Proteomes" id="UP000006898">
    <property type="component" value="Chromosome"/>
</dbReference>
<reference evidence="1 2" key="1">
    <citation type="journal article" date="2010" name="Nature">
        <title>Nitrite-driven anaerobic methane oxidation by oxygenic bacteria.</title>
        <authorList>
            <person name="Ettwig K.F."/>
            <person name="Butler M.K."/>
            <person name="Le Paslier D."/>
            <person name="Pelletier E."/>
            <person name="Mangenot S."/>
            <person name="Kuypers M.M.M."/>
            <person name="Schreiber F."/>
            <person name="Dutilh B.E."/>
            <person name="Zedelius J."/>
            <person name="de Beer D."/>
            <person name="Gloerich J."/>
            <person name="Wessels H.J.C.T."/>
            <person name="van Allen T."/>
            <person name="Luesken F."/>
            <person name="Wu M."/>
            <person name="van de Pas-Schoonen K.T."/>
            <person name="Op den Camp H.J.M."/>
            <person name="Janssen-Megens E.M."/>
            <person name="Francoijs K-J."/>
            <person name="Stunnenberg H."/>
            <person name="Weissenbach J."/>
            <person name="Jetten M.S.M."/>
            <person name="Strous M."/>
        </authorList>
    </citation>
    <scope>NUCLEOTIDE SEQUENCE [LARGE SCALE GENOMIC DNA]</scope>
</reference>
<dbReference type="KEGG" id="mox:DAMO_0372"/>
<dbReference type="AlphaFoldDB" id="D5MJ91"/>
<evidence type="ECO:0000313" key="1">
    <source>
        <dbReference type="EMBL" id="CBE67456.1"/>
    </source>
</evidence>
<sequence>MTDSNEILEGTLLQAVPEGLRQELLSAYGRILRNFRERRWEPAELNGGKLCEVVYTILRGYMDGKYPKKSSKPKNMVDACCGLEQAPATSILTPLRSRQRL</sequence>
<gene>
    <name evidence="1" type="ORF">DAMO_0372</name>
</gene>
<protein>
    <submittedName>
        <fullName evidence="1">Uncharacterized protein</fullName>
    </submittedName>
</protein>